<dbReference type="InterPro" id="IPR009899">
    <property type="entry name" value="ArdA"/>
</dbReference>
<dbReference type="Pfam" id="PF07275">
    <property type="entry name" value="ArdA"/>
    <property type="match status" value="1"/>
</dbReference>
<protein>
    <submittedName>
        <fullName evidence="1">Antirestriction protein ArdA</fullName>
    </submittedName>
</protein>
<dbReference type="Proteomes" id="UP001595444">
    <property type="component" value="Unassembled WGS sequence"/>
</dbReference>
<sequence>MTNVYHATPYDLHTIGFYFSTYDEYLEKSATHTNEFGQHIEEYEIQFIDGDNAALFKAIGVNQANLEQWFDDFEGMNPEDAVKAIYLIDYNGCVSDDILSQLEDVCLFEGSALEYTEQYIEDTGMLDEMPENLRYYFDTGAFARDLVISGDISEVEIGGTNYIVWGC</sequence>
<gene>
    <name evidence="1" type="ORF">ACFOKA_10295</name>
</gene>
<dbReference type="EMBL" id="JBHRSL010000010">
    <property type="protein sequence ID" value="MFC3052293.1"/>
    <property type="molecule type" value="Genomic_DNA"/>
</dbReference>
<comment type="caution">
    <text evidence="1">The sequence shown here is derived from an EMBL/GenBank/DDBJ whole genome shotgun (WGS) entry which is preliminary data.</text>
</comment>
<dbReference type="InterPro" id="IPR041893">
    <property type="entry name" value="ArdA_dom3"/>
</dbReference>
<dbReference type="RefSeq" id="WP_194214033.1">
    <property type="nucleotide sequence ID" value="NZ_CP061205.1"/>
</dbReference>
<proteinExistence type="predicted"/>
<organism evidence="1 2">
    <name type="scientific">Kordiimonas pumila</name>
    <dbReference type="NCBI Taxonomy" id="2161677"/>
    <lineage>
        <taxon>Bacteria</taxon>
        <taxon>Pseudomonadati</taxon>
        <taxon>Pseudomonadota</taxon>
        <taxon>Alphaproteobacteria</taxon>
        <taxon>Kordiimonadales</taxon>
        <taxon>Kordiimonadaceae</taxon>
        <taxon>Kordiimonas</taxon>
    </lineage>
</organism>
<keyword evidence="2" id="KW-1185">Reference proteome</keyword>
<accession>A0ABV7D531</accession>
<name>A0ABV7D531_9PROT</name>
<dbReference type="Gene3D" id="1.10.10.1190">
    <property type="entry name" value="Antirestriction protein ArdA, domain 3"/>
    <property type="match status" value="1"/>
</dbReference>
<reference evidence="2" key="1">
    <citation type="journal article" date="2019" name="Int. J. Syst. Evol. Microbiol.">
        <title>The Global Catalogue of Microorganisms (GCM) 10K type strain sequencing project: providing services to taxonomists for standard genome sequencing and annotation.</title>
        <authorList>
            <consortium name="The Broad Institute Genomics Platform"/>
            <consortium name="The Broad Institute Genome Sequencing Center for Infectious Disease"/>
            <person name="Wu L."/>
            <person name="Ma J."/>
        </authorList>
    </citation>
    <scope>NUCLEOTIDE SEQUENCE [LARGE SCALE GENOMIC DNA]</scope>
    <source>
        <strain evidence="2">KCTC 62164</strain>
    </source>
</reference>
<evidence type="ECO:0000313" key="1">
    <source>
        <dbReference type="EMBL" id="MFC3052293.1"/>
    </source>
</evidence>
<evidence type="ECO:0000313" key="2">
    <source>
        <dbReference type="Proteomes" id="UP001595444"/>
    </source>
</evidence>